<dbReference type="HOGENOM" id="CLU_017203_0_0_1"/>
<dbReference type="OrthoDB" id="3515175at2759"/>
<keyword evidence="2" id="KW-1185">Reference proteome</keyword>
<sequence length="596" mass="65917">MGQRHQVFLIARVKSKAHGETPAETRYRCIAALHHQWCYGRLPVKAARRFLTLAKQKDNAQIIREELRNFDSATSSKIPCPYSLFLLTSTWTVDLTPGEEYNSGCHILSAEMGSSDGDNNDGITIVDVTDPENASYCFVSISEHQESEEKLPLFTPINAEGYVRAYYPNHQDTPEDTQNKGGREQDILATITSLDDAPLITIDKLADAWPHEYRSARTPPTQVQHEVLQAPCLADLSVEPAVNHALEVGHIETLELLFDIPGKAALIKDALQKRVSLPDPATTLVAKFISQEVQKSKELDLSHWALTSEQVVKLVSEQVGVESLCLSHNHHVTKTTVLEVLSAQPTIRKLVLLDTAVTNTDMAELLSENPIIFYSLEAIIHPSFFQWRRKNIQPIAFTHITSTGRQHDGSAVSLPYFTPGQVVQALMDLLRSADDTYTNLSEGYAIQVAYAASVRKEGCRWAERAVPICLNSSSPALKDGWNFLWLLPSAFDNTNIKRYAFVFVGKANHPNSGELASDPTSADAAGPSTTYHIHDLQSFIDILVSEGRPAPSATALGKLSEAFLANFTLLTQQEVETLSKMWKAGRLPHNGFIVLG</sequence>
<name>A0A0C9X7S4_9AGAR</name>
<protein>
    <submittedName>
        <fullName evidence="1">Uncharacterized protein</fullName>
    </submittedName>
</protein>
<proteinExistence type="predicted"/>
<evidence type="ECO:0000313" key="2">
    <source>
        <dbReference type="Proteomes" id="UP000054477"/>
    </source>
</evidence>
<reference evidence="2" key="2">
    <citation type="submission" date="2015-01" db="EMBL/GenBank/DDBJ databases">
        <title>Evolutionary Origins and Diversification of the Mycorrhizal Mutualists.</title>
        <authorList>
            <consortium name="DOE Joint Genome Institute"/>
            <consortium name="Mycorrhizal Genomics Consortium"/>
            <person name="Kohler A."/>
            <person name="Kuo A."/>
            <person name="Nagy L.G."/>
            <person name="Floudas D."/>
            <person name="Copeland A."/>
            <person name="Barry K.W."/>
            <person name="Cichocki N."/>
            <person name="Veneault-Fourrey C."/>
            <person name="LaButti K."/>
            <person name="Lindquist E.A."/>
            <person name="Lipzen A."/>
            <person name="Lundell T."/>
            <person name="Morin E."/>
            <person name="Murat C."/>
            <person name="Riley R."/>
            <person name="Ohm R."/>
            <person name="Sun H."/>
            <person name="Tunlid A."/>
            <person name="Henrissat B."/>
            <person name="Grigoriev I.V."/>
            <person name="Hibbett D.S."/>
            <person name="Martin F."/>
        </authorList>
    </citation>
    <scope>NUCLEOTIDE SEQUENCE [LARGE SCALE GENOMIC DNA]</scope>
    <source>
        <strain evidence="2">LaAM-08-1</strain>
    </source>
</reference>
<gene>
    <name evidence="1" type="ORF">K443DRAFT_678693</name>
</gene>
<reference evidence="1 2" key="1">
    <citation type="submission" date="2014-04" db="EMBL/GenBank/DDBJ databases">
        <authorList>
            <consortium name="DOE Joint Genome Institute"/>
            <person name="Kuo A."/>
            <person name="Kohler A."/>
            <person name="Nagy L.G."/>
            <person name="Floudas D."/>
            <person name="Copeland A."/>
            <person name="Barry K.W."/>
            <person name="Cichocki N."/>
            <person name="Veneault-Fourrey C."/>
            <person name="LaButti K."/>
            <person name="Lindquist E.A."/>
            <person name="Lipzen A."/>
            <person name="Lundell T."/>
            <person name="Morin E."/>
            <person name="Murat C."/>
            <person name="Sun H."/>
            <person name="Tunlid A."/>
            <person name="Henrissat B."/>
            <person name="Grigoriev I.V."/>
            <person name="Hibbett D.S."/>
            <person name="Martin F."/>
            <person name="Nordberg H.P."/>
            <person name="Cantor M.N."/>
            <person name="Hua S.X."/>
        </authorList>
    </citation>
    <scope>NUCLEOTIDE SEQUENCE [LARGE SCALE GENOMIC DNA]</scope>
    <source>
        <strain evidence="1 2">LaAM-08-1</strain>
    </source>
</reference>
<dbReference type="EMBL" id="KN838612">
    <property type="protein sequence ID" value="KIK01106.1"/>
    <property type="molecule type" value="Genomic_DNA"/>
</dbReference>
<dbReference type="Proteomes" id="UP000054477">
    <property type="component" value="Unassembled WGS sequence"/>
</dbReference>
<dbReference type="AlphaFoldDB" id="A0A0C9X7S4"/>
<organism evidence="1 2">
    <name type="scientific">Laccaria amethystina LaAM-08-1</name>
    <dbReference type="NCBI Taxonomy" id="1095629"/>
    <lineage>
        <taxon>Eukaryota</taxon>
        <taxon>Fungi</taxon>
        <taxon>Dikarya</taxon>
        <taxon>Basidiomycota</taxon>
        <taxon>Agaricomycotina</taxon>
        <taxon>Agaricomycetes</taxon>
        <taxon>Agaricomycetidae</taxon>
        <taxon>Agaricales</taxon>
        <taxon>Agaricineae</taxon>
        <taxon>Hydnangiaceae</taxon>
        <taxon>Laccaria</taxon>
    </lineage>
</organism>
<accession>A0A0C9X7S4</accession>
<dbReference type="STRING" id="1095629.A0A0C9X7S4"/>
<evidence type="ECO:0000313" key="1">
    <source>
        <dbReference type="EMBL" id="KIK01106.1"/>
    </source>
</evidence>